<organism evidence="2 3">
    <name type="scientific">Litorihabitans aurantiacus</name>
    <dbReference type="NCBI Taxonomy" id="1930061"/>
    <lineage>
        <taxon>Bacteria</taxon>
        <taxon>Bacillati</taxon>
        <taxon>Actinomycetota</taxon>
        <taxon>Actinomycetes</taxon>
        <taxon>Micrococcales</taxon>
        <taxon>Beutenbergiaceae</taxon>
        <taxon>Litorihabitans</taxon>
    </lineage>
</organism>
<reference evidence="2" key="1">
    <citation type="journal article" date="2014" name="Int. J. Syst. Evol. Microbiol.">
        <title>Complete genome sequence of Corynebacterium casei LMG S-19264T (=DSM 44701T), isolated from a smear-ripened cheese.</title>
        <authorList>
            <consortium name="US DOE Joint Genome Institute (JGI-PGF)"/>
            <person name="Walter F."/>
            <person name="Albersmeier A."/>
            <person name="Kalinowski J."/>
            <person name="Ruckert C."/>
        </authorList>
    </citation>
    <scope>NUCLEOTIDE SEQUENCE</scope>
    <source>
        <strain evidence="2">NBRC 112290</strain>
    </source>
</reference>
<keyword evidence="3" id="KW-1185">Reference proteome</keyword>
<name>A0AA38CVK0_9MICO</name>
<gene>
    <name evidence="2" type="ORF">GCM10025875_25090</name>
</gene>
<keyword evidence="1" id="KW-0472">Membrane</keyword>
<feature type="transmembrane region" description="Helical" evidence="1">
    <location>
        <begin position="52"/>
        <end position="71"/>
    </location>
</feature>
<dbReference type="AlphaFoldDB" id="A0AA38CVK0"/>
<comment type="caution">
    <text evidence="2">The sequence shown here is derived from an EMBL/GenBank/DDBJ whole genome shotgun (WGS) entry which is preliminary data.</text>
</comment>
<proteinExistence type="predicted"/>
<keyword evidence="1" id="KW-0812">Transmembrane</keyword>
<accession>A0AA38CVK0</accession>
<dbReference type="Proteomes" id="UP001157161">
    <property type="component" value="Unassembled WGS sequence"/>
</dbReference>
<keyword evidence="1" id="KW-1133">Transmembrane helix</keyword>
<dbReference type="RefSeq" id="WP_284251199.1">
    <property type="nucleotide sequence ID" value="NZ_BSUM01000001.1"/>
</dbReference>
<evidence type="ECO:0000256" key="1">
    <source>
        <dbReference type="SAM" id="Phobius"/>
    </source>
</evidence>
<reference evidence="2" key="2">
    <citation type="submission" date="2023-02" db="EMBL/GenBank/DDBJ databases">
        <authorList>
            <person name="Sun Q."/>
            <person name="Mori K."/>
        </authorList>
    </citation>
    <scope>NUCLEOTIDE SEQUENCE</scope>
    <source>
        <strain evidence="2">NBRC 112290</strain>
    </source>
</reference>
<evidence type="ECO:0000313" key="3">
    <source>
        <dbReference type="Proteomes" id="UP001157161"/>
    </source>
</evidence>
<protein>
    <submittedName>
        <fullName evidence="2">Uncharacterized protein</fullName>
    </submittedName>
</protein>
<evidence type="ECO:0000313" key="2">
    <source>
        <dbReference type="EMBL" id="GMA32517.1"/>
    </source>
</evidence>
<sequence>MLGLLAVLTLLPALLGVLVLRGSDVARLSLLLIVCVSVATQFVAWLTDSSDWVLGLSLMVVALDVLALLALSGRAARRFSEGRRLD</sequence>
<dbReference type="EMBL" id="BSUM01000001">
    <property type="protein sequence ID" value="GMA32517.1"/>
    <property type="molecule type" value="Genomic_DNA"/>
</dbReference>